<dbReference type="InterPro" id="IPR001882">
    <property type="entry name" value="Biotin_BS"/>
</dbReference>
<feature type="domain" description="Lipoyl-binding" evidence="6">
    <location>
        <begin position="38"/>
        <end position="85"/>
    </location>
</feature>
<dbReference type="Pfam" id="PF00364">
    <property type="entry name" value="Biotin_lipoyl"/>
    <property type="match status" value="1"/>
</dbReference>
<dbReference type="SUPFAM" id="SSF51230">
    <property type="entry name" value="Single hybrid motif"/>
    <property type="match status" value="1"/>
</dbReference>
<dbReference type="Pfam" id="PF04900">
    <property type="entry name" value="Fcf1"/>
    <property type="match status" value="1"/>
</dbReference>
<dbReference type="InterPro" id="IPR006984">
    <property type="entry name" value="Fcf1/UTP23"/>
</dbReference>
<dbReference type="OrthoDB" id="76105at2759"/>
<accession>A0A815HDH6</accession>
<protein>
    <recommendedName>
        <fullName evidence="6">Lipoyl-binding domain-containing protein</fullName>
    </recommendedName>
</protein>
<evidence type="ECO:0000259" key="6">
    <source>
        <dbReference type="Pfam" id="PF00364"/>
    </source>
</evidence>
<keyword evidence="2" id="KW-0690">Ribosome biogenesis</keyword>
<keyword evidence="4" id="KW-0539">Nucleus</keyword>
<evidence type="ECO:0000256" key="3">
    <source>
        <dbReference type="ARBA" id="ARBA00022552"/>
    </source>
</evidence>
<dbReference type="PANTHER" id="PTHR12416">
    <property type="entry name" value="RRNA-PROCESSING PROTEIN UTP23 HOMOLOG"/>
    <property type="match status" value="1"/>
</dbReference>
<dbReference type="GO" id="GO:0032040">
    <property type="term" value="C:small-subunit processome"/>
    <property type="evidence" value="ECO:0007669"/>
    <property type="project" value="InterPro"/>
</dbReference>
<evidence type="ECO:0000256" key="2">
    <source>
        <dbReference type="ARBA" id="ARBA00022517"/>
    </source>
</evidence>
<dbReference type="InterPro" id="IPR029060">
    <property type="entry name" value="PIN-like_dom_sf"/>
</dbReference>
<dbReference type="PROSITE" id="PS00188">
    <property type="entry name" value="BIOTIN"/>
    <property type="match status" value="1"/>
</dbReference>
<evidence type="ECO:0000256" key="1">
    <source>
        <dbReference type="ARBA" id="ARBA00004604"/>
    </source>
</evidence>
<evidence type="ECO:0000313" key="7">
    <source>
        <dbReference type="EMBL" id="CAF1350728.1"/>
    </source>
</evidence>
<proteinExistence type="predicted"/>
<comment type="subcellular location">
    <subcellularLocation>
        <location evidence="1">Nucleus</location>
        <location evidence="1">Nucleolus</location>
    </subcellularLocation>
</comment>
<dbReference type="InterPro" id="IPR000089">
    <property type="entry name" value="Biotin_lipoyl"/>
</dbReference>
<evidence type="ECO:0000313" key="8">
    <source>
        <dbReference type="Proteomes" id="UP000663882"/>
    </source>
</evidence>
<gene>
    <name evidence="7" type="ORF">RFH988_LOCUS32286</name>
</gene>
<organism evidence="7 8">
    <name type="scientific">Rotaria sordida</name>
    <dbReference type="NCBI Taxonomy" id="392033"/>
    <lineage>
        <taxon>Eukaryota</taxon>
        <taxon>Metazoa</taxon>
        <taxon>Spiralia</taxon>
        <taxon>Gnathifera</taxon>
        <taxon>Rotifera</taxon>
        <taxon>Eurotatoria</taxon>
        <taxon>Bdelloidea</taxon>
        <taxon>Philodinida</taxon>
        <taxon>Philodinidae</taxon>
        <taxon>Rotaria</taxon>
    </lineage>
</organism>
<sequence>MMLFILFGGGFTSDDVIHPIGGGFTSDDVIHPIGGEQKSGGVISLICEGTKAIQDQPLLVITAMKMEHVIKASKNDTIGKIIYNDTSKRSKMFFPEMKRMIKLVDAQLEAKDCIKPKNYDKKQEKKNLGEINEKTGTYADDCIVQRVIQHKYYIVATCDRELKRHIRKISGVPFMYLHDHRYTIERISDAHGTPRV</sequence>
<dbReference type="SUPFAM" id="SSF88723">
    <property type="entry name" value="PIN domain-like"/>
    <property type="match status" value="1"/>
</dbReference>
<dbReference type="GO" id="GO:0006364">
    <property type="term" value="P:rRNA processing"/>
    <property type="evidence" value="ECO:0007669"/>
    <property type="project" value="UniProtKB-KW"/>
</dbReference>
<name>A0A815HDH6_9BILA</name>
<keyword evidence="5" id="KW-0092">Biotin</keyword>
<dbReference type="AlphaFoldDB" id="A0A815HDH6"/>
<dbReference type="Gene3D" id="3.40.50.1010">
    <property type="entry name" value="5'-nuclease"/>
    <property type="match status" value="1"/>
</dbReference>
<keyword evidence="3" id="KW-0698">rRNA processing</keyword>
<dbReference type="InterPro" id="IPR011053">
    <property type="entry name" value="Single_hybrid_motif"/>
</dbReference>
<comment type="caution">
    <text evidence="7">The sequence shown here is derived from an EMBL/GenBank/DDBJ whole genome shotgun (WGS) entry which is preliminary data.</text>
</comment>
<reference evidence="7" key="1">
    <citation type="submission" date="2021-02" db="EMBL/GenBank/DDBJ databases">
        <authorList>
            <person name="Nowell W R."/>
        </authorList>
    </citation>
    <scope>NUCLEOTIDE SEQUENCE</scope>
</reference>
<dbReference type="Proteomes" id="UP000663882">
    <property type="component" value="Unassembled WGS sequence"/>
</dbReference>
<evidence type="ECO:0000256" key="4">
    <source>
        <dbReference type="ARBA" id="ARBA00023242"/>
    </source>
</evidence>
<evidence type="ECO:0000256" key="5">
    <source>
        <dbReference type="ARBA" id="ARBA00023267"/>
    </source>
</evidence>
<dbReference type="EMBL" id="CAJNOO010003698">
    <property type="protein sequence ID" value="CAF1350728.1"/>
    <property type="molecule type" value="Genomic_DNA"/>
</dbReference>